<evidence type="ECO:0000256" key="2">
    <source>
        <dbReference type="ARBA" id="ARBA00023242"/>
    </source>
</evidence>
<dbReference type="Proteomes" id="UP000078560">
    <property type="component" value="Unassembled WGS sequence"/>
</dbReference>
<dbReference type="Pfam" id="PF10263">
    <property type="entry name" value="SprT-like"/>
    <property type="match status" value="1"/>
</dbReference>
<feature type="region of interest" description="Disordered" evidence="3">
    <location>
        <begin position="1"/>
        <end position="148"/>
    </location>
</feature>
<protein>
    <recommendedName>
        <fullName evidence="4">SprT-like domain-containing protein</fullName>
    </recommendedName>
</protein>
<evidence type="ECO:0000256" key="1">
    <source>
        <dbReference type="ARBA" id="ARBA00004123"/>
    </source>
</evidence>
<feature type="domain" description="SprT-like" evidence="4">
    <location>
        <begin position="180"/>
        <end position="397"/>
    </location>
</feature>
<dbReference type="GO" id="GO:0031593">
    <property type="term" value="F:polyubiquitin modification-dependent protein binding"/>
    <property type="evidence" value="ECO:0007669"/>
    <property type="project" value="TreeGrafter"/>
</dbReference>
<dbReference type="GO" id="GO:0006974">
    <property type="term" value="P:DNA damage response"/>
    <property type="evidence" value="ECO:0007669"/>
    <property type="project" value="InterPro"/>
</dbReference>
<dbReference type="GO" id="GO:0003697">
    <property type="term" value="F:single-stranded DNA binding"/>
    <property type="evidence" value="ECO:0007669"/>
    <property type="project" value="InterPro"/>
</dbReference>
<dbReference type="GO" id="GO:0005634">
    <property type="term" value="C:nucleus"/>
    <property type="evidence" value="ECO:0007669"/>
    <property type="project" value="UniProtKB-SubCell"/>
</dbReference>
<feature type="compositionally biased region" description="Basic and acidic residues" evidence="3">
    <location>
        <begin position="100"/>
        <end position="125"/>
    </location>
</feature>
<reference evidence="6" key="1">
    <citation type="submission" date="2016-05" db="EMBL/GenBank/DDBJ databases">
        <authorList>
            <person name="Naeem Raeece"/>
        </authorList>
    </citation>
    <scope>NUCLEOTIDE SEQUENCE [LARGE SCALE GENOMIC DNA]</scope>
</reference>
<dbReference type="EMBL" id="FLQU01000461">
    <property type="protein sequence ID" value="SBS85946.1"/>
    <property type="molecule type" value="Genomic_DNA"/>
</dbReference>
<dbReference type="InterPro" id="IPR006640">
    <property type="entry name" value="SprT-like_domain"/>
</dbReference>
<name>A0A1A8VZL8_PLAOA</name>
<accession>A0A1A8VZL8</accession>
<sequence>MDGEITKLTSVENEYLQKSGKKRRQKSLIDVSSLNDVGDEHKTGSFPDISFSSAVNVSSGEPKKSCGEVSTELHSESGDDEEEDPDTQAVLRQLSSIQIESDRESSSSDNEKIDKDKRDDKKGNDTDMVAFNKKENINSKKEKKKKKGGEKKGAVVYEPFDVECVEDAVVYDESKDTEFPDLQELFCEYNARYFFDKLKSVQVKWSNKMKLCAGICVYKKSGYCCIRLSLPLLKLRKIKEYRETLLHEMIHAFLFLTRSNSKHDGHGPVMIRFPLLIFFLFVKRSGICMEGIGTVPPCHRARMAHRHENNLFLISKEFKKHMYRINRATGLYITIYHSFHKEVNFYRNHVWRCTVGTFAPHFGYVKRSMNRPPGPKEKWCKNRRRHASYCCGKFVKIEQVNPGKKGESGESNQKEITNHPLEKGVDWIKSKNKRNKGNNTNMDRNGDMCTYASRSFHMCTSLVCLATNANNIDEDVINDAIIILDSKDFSDKRMNEEEDTDDMHIINLVKTLFSDNKDNVLSFPNITIDYHKAFEGKNYFEID</sequence>
<dbReference type="PANTHER" id="PTHR21220">
    <property type="entry name" value="DNA-DEPENDENT METALLOPROTEASE SPRTN"/>
    <property type="match status" value="1"/>
</dbReference>
<dbReference type="InterPro" id="IPR044245">
    <property type="entry name" value="Spartan"/>
</dbReference>
<gene>
    <name evidence="5" type="ORF">POVCU2_0034360</name>
</gene>
<feature type="compositionally biased region" description="Basic and acidic residues" evidence="3">
    <location>
        <begin position="61"/>
        <end position="77"/>
    </location>
</feature>
<evidence type="ECO:0000256" key="3">
    <source>
        <dbReference type="SAM" id="MobiDB-lite"/>
    </source>
</evidence>
<proteinExistence type="predicted"/>
<evidence type="ECO:0000259" key="4">
    <source>
        <dbReference type="SMART" id="SM00731"/>
    </source>
</evidence>
<dbReference type="GO" id="GO:0004222">
    <property type="term" value="F:metalloendopeptidase activity"/>
    <property type="evidence" value="ECO:0007669"/>
    <property type="project" value="InterPro"/>
</dbReference>
<comment type="subcellular location">
    <subcellularLocation>
        <location evidence="1">Nucleus</location>
    </subcellularLocation>
</comment>
<dbReference type="PANTHER" id="PTHR21220:SF0">
    <property type="entry name" value="DNA-DEPENDENT METALLOPROTEASE SPRTN"/>
    <property type="match status" value="1"/>
</dbReference>
<evidence type="ECO:0000313" key="5">
    <source>
        <dbReference type="EMBL" id="SBS85946.1"/>
    </source>
</evidence>
<dbReference type="InterPro" id="IPR055220">
    <property type="entry name" value="SPRTN_ZBD"/>
</dbReference>
<organism evidence="5 6">
    <name type="scientific">Plasmodium ovale curtisi</name>
    <dbReference type="NCBI Taxonomy" id="864141"/>
    <lineage>
        <taxon>Eukaryota</taxon>
        <taxon>Sar</taxon>
        <taxon>Alveolata</taxon>
        <taxon>Apicomplexa</taxon>
        <taxon>Aconoidasida</taxon>
        <taxon>Haemosporida</taxon>
        <taxon>Plasmodiidae</taxon>
        <taxon>Plasmodium</taxon>
        <taxon>Plasmodium (Plasmodium)</taxon>
    </lineage>
</organism>
<dbReference type="Pfam" id="PF22934">
    <property type="entry name" value="SPRTN_ZBD"/>
    <property type="match status" value="1"/>
</dbReference>
<keyword evidence="2" id="KW-0539">Nucleus</keyword>
<feature type="compositionally biased region" description="Polar residues" evidence="3">
    <location>
        <begin position="50"/>
        <end position="59"/>
    </location>
</feature>
<dbReference type="SMART" id="SM00731">
    <property type="entry name" value="SprT"/>
    <property type="match status" value="1"/>
</dbReference>
<evidence type="ECO:0000313" key="6">
    <source>
        <dbReference type="Proteomes" id="UP000078560"/>
    </source>
</evidence>
<dbReference type="AlphaFoldDB" id="A0A1A8VZL8"/>